<feature type="transmembrane region" description="Helical" evidence="1">
    <location>
        <begin position="155"/>
        <end position="176"/>
    </location>
</feature>
<dbReference type="PATRIC" id="fig|47311.3.peg.580"/>
<keyword evidence="1" id="KW-1133">Transmembrane helix</keyword>
<dbReference type="AlphaFoldDB" id="A0A166EPJ6"/>
<dbReference type="Proteomes" id="UP000077275">
    <property type="component" value="Unassembled WGS sequence"/>
</dbReference>
<protein>
    <submittedName>
        <fullName evidence="2">Uncharacterized protein</fullName>
    </submittedName>
</protein>
<accession>A0A166EPJ6</accession>
<name>A0A166EPJ6_9EURY</name>
<evidence type="ECO:0000313" key="2">
    <source>
        <dbReference type="EMBL" id="KZX16872.1"/>
    </source>
</evidence>
<proteinExistence type="predicted"/>
<dbReference type="RefSeq" id="WP_067258548.1">
    <property type="nucleotide sequence ID" value="NZ_LWMW01000085.1"/>
</dbReference>
<dbReference type="EMBL" id="LWMW01000085">
    <property type="protein sequence ID" value="KZX16872.1"/>
    <property type="molecule type" value="Genomic_DNA"/>
</dbReference>
<reference evidence="2 3" key="1">
    <citation type="submission" date="2016-04" db="EMBL/GenBank/DDBJ databases">
        <title>Genome sequence of Methanobrevibacter cuticularis DSM 11139.</title>
        <authorList>
            <person name="Poehlein A."/>
            <person name="Seedorf H."/>
            <person name="Daniel R."/>
        </authorList>
    </citation>
    <scope>NUCLEOTIDE SEQUENCE [LARGE SCALE GENOMIC DNA]</scope>
    <source>
        <strain evidence="2 3">DSM 11139</strain>
    </source>
</reference>
<comment type="caution">
    <text evidence="2">The sequence shown here is derived from an EMBL/GenBank/DDBJ whole genome shotgun (WGS) entry which is preliminary data.</text>
</comment>
<gene>
    <name evidence="2" type="ORF">MBCUT_05020</name>
</gene>
<evidence type="ECO:0000256" key="1">
    <source>
        <dbReference type="SAM" id="Phobius"/>
    </source>
</evidence>
<keyword evidence="3" id="KW-1185">Reference proteome</keyword>
<sequence length="180" mass="19840">MKIFDNNLNKKTVNIFNILLLCFVCLATIATMGGVSAHGADVTDNVMVVTNESNAIDTKKLVDKLDLPIKVYKFNTVADADHILEHALTNPNKRMLVVAFQESTKEYIKSHNNLTNRVMVVDVKNNEDIEKALLDFNSTLSDTSNSAEGNLNIDYTTLILIVAIIGLVSGIGVFLLRSKK</sequence>
<evidence type="ECO:0000313" key="3">
    <source>
        <dbReference type="Proteomes" id="UP000077275"/>
    </source>
</evidence>
<organism evidence="2 3">
    <name type="scientific">Methanobrevibacter cuticularis</name>
    <dbReference type="NCBI Taxonomy" id="47311"/>
    <lineage>
        <taxon>Archaea</taxon>
        <taxon>Methanobacteriati</taxon>
        <taxon>Methanobacteriota</taxon>
        <taxon>Methanomada group</taxon>
        <taxon>Methanobacteria</taxon>
        <taxon>Methanobacteriales</taxon>
        <taxon>Methanobacteriaceae</taxon>
        <taxon>Methanobrevibacter</taxon>
    </lineage>
</organism>
<keyword evidence="1" id="KW-0812">Transmembrane</keyword>
<dbReference type="STRING" id="47311.MBCUT_05020"/>
<dbReference type="OrthoDB" id="70211at2157"/>
<keyword evidence="1" id="KW-0472">Membrane</keyword>